<evidence type="ECO:0000313" key="1">
    <source>
        <dbReference type="EMBL" id="EEJ51160.1"/>
    </source>
</evidence>
<dbReference type="Proteomes" id="UP000004121">
    <property type="component" value="Unassembled WGS sequence"/>
</dbReference>
<dbReference type="AlphaFoldDB" id="C2KYI4"/>
<accession>C2KYI4</accession>
<proteinExistence type="predicted"/>
<dbReference type="STRING" id="585501.HMPREF6123_1553"/>
<name>C2KYI4_9FIRM</name>
<evidence type="ECO:0000313" key="2">
    <source>
        <dbReference type="Proteomes" id="UP000004121"/>
    </source>
</evidence>
<dbReference type="InParanoid" id="C2KYI4"/>
<dbReference type="EMBL" id="ACKX01000159">
    <property type="protein sequence ID" value="EEJ51160.1"/>
    <property type="molecule type" value="Genomic_DNA"/>
</dbReference>
<protein>
    <submittedName>
        <fullName evidence="1">Uncharacterized protein</fullName>
    </submittedName>
</protein>
<gene>
    <name evidence="1" type="ORF">HMPREF6123_1553</name>
</gene>
<reference evidence="1 2" key="1">
    <citation type="submission" date="2009-04" db="EMBL/GenBank/DDBJ databases">
        <authorList>
            <person name="Qin X."/>
            <person name="Bachman B."/>
            <person name="Battles P."/>
            <person name="Bell A."/>
            <person name="Bess C."/>
            <person name="Bickham C."/>
            <person name="Chaboub L."/>
            <person name="Chen D."/>
            <person name="Coyle M."/>
            <person name="Deiros D.R."/>
            <person name="Dinh H."/>
            <person name="Forbes L."/>
            <person name="Fowler G."/>
            <person name="Francisco L."/>
            <person name="Fu Q."/>
            <person name="Gubbala S."/>
            <person name="Hale W."/>
            <person name="Han Y."/>
            <person name="Hemphill L."/>
            <person name="Highlander S.K."/>
            <person name="Hirani K."/>
            <person name="Hogues M."/>
            <person name="Jackson L."/>
            <person name="Jakkamsetti A."/>
            <person name="Javaid M."/>
            <person name="Jiang H."/>
            <person name="Korchina V."/>
            <person name="Kovar C."/>
            <person name="Lara F."/>
            <person name="Lee S."/>
            <person name="Mata R."/>
            <person name="Mathew T."/>
            <person name="Moen C."/>
            <person name="Morales K."/>
            <person name="Munidasa M."/>
            <person name="Nazareth L."/>
            <person name="Ngo R."/>
            <person name="Nguyen L."/>
            <person name="Okwuonu G."/>
            <person name="Ongeri F."/>
            <person name="Patil S."/>
            <person name="Petrosino J."/>
            <person name="Pham C."/>
            <person name="Pham P."/>
            <person name="Pu L.-L."/>
            <person name="Puazo M."/>
            <person name="Raj R."/>
            <person name="Reid J."/>
            <person name="Rouhana J."/>
            <person name="Saada N."/>
            <person name="Shang Y."/>
            <person name="Simmons D."/>
            <person name="Thornton R."/>
            <person name="Warren J."/>
            <person name="Weissenberger G."/>
            <person name="Zhang J."/>
            <person name="Zhang L."/>
            <person name="Zhou C."/>
            <person name="Zhu D."/>
            <person name="Muzny D."/>
            <person name="Worley K."/>
            <person name="Gibbs R."/>
        </authorList>
    </citation>
    <scope>NUCLEOTIDE SEQUENCE [LARGE SCALE GENOMIC DNA]</scope>
    <source>
        <strain evidence="1 2">F0268</strain>
    </source>
</reference>
<sequence>MLAFPPAPPLSYTKMCGAHLVMLSKEVNKYYIFLFTVEFL</sequence>
<comment type="caution">
    <text evidence="1">The sequence shown here is derived from an EMBL/GenBank/DDBJ whole genome shotgun (WGS) entry which is preliminary data.</text>
</comment>
<dbReference type="HOGENOM" id="CLU_3293374_0_0_9"/>
<organism evidence="1 2">
    <name type="scientific">Oribacterium sinus F0268</name>
    <dbReference type="NCBI Taxonomy" id="585501"/>
    <lineage>
        <taxon>Bacteria</taxon>
        <taxon>Bacillati</taxon>
        <taxon>Bacillota</taxon>
        <taxon>Clostridia</taxon>
        <taxon>Lachnospirales</taxon>
        <taxon>Lachnospiraceae</taxon>
        <taxon>Oribacterium</taxon>
    </lineage>
</organism>
<keyword evidence="2" id="KW-1185">Reference proteome</keyword>